<evidence type="ECO:0000313" key="4">
    <source>
        <dbReference type="Proteomes" id="UP000234951"/>
    </source>
</evidence>
<dbReference type="Pfam" id="PF06691">
    <property type="entry name" value="DUF1189"/>
    <property type="match status" value="1"/>
</dbReference>
<feature type="transmembrane region" description="Helical" evidence="1">
    <location>
        <begin position="132"/>
        <end position="151"/>
    </location>
</feature>
<organism evidence="2 4">
    <name type="scientific">Bacillus canaveralius</name>
    <dbReference type="NCBI Taxonomy" id="1403243"/>
    <lineage>
        <taxon>Bacteria</taxon>
        <taxon>Bacillati</taxon>
        <taxon>Bacillota</taxon>
        <taxon>Bacilli</taxon>
        <taxon>Bacillales</taxon>
        <taxon>Bacillaceae</taxon>
        <taxon>Bacillus</taxon>
    </lineage>
</organism>
<dbReference type="InterPro" id="IPR009574">
    <property type="entry name" value="DUF1189"/>
</dbReference>
<evidence type="ECO:0000256" key="1">
    <source>
        <dbReference type="SAM" id="Phobius"/>
    </source>
</evidence>
<evidence type="ECO:0000313" key="5">
    <source>
        <dbReference type="Proteomes" id="UP000235114"/>
    </source>
</evidence>
<keyword evidence="1" id="KW-0472">Membrane</keyword>
<dbReference type="Proteomes" id="UP000235114">
    <property type="component" value="Unassembled WGS sequence"/>
</dbReference>
<dbReference type="EMBL" id="PGVA01000022">
    <property type="protein sequence ID" value="PLR83289.1"/>
    <property type="molecule type" value="Genomic_DNA"/>
</dbReference>
<reference evidence="2 4" key="1">
    <citation type="submission" date="2017-11" db="EMBL/GenBank/DDBJ databases">
        <title>Comparitive Functional Genomics of Dry Heat Resistant strains isolated from the Viking Spacecraft.</title>
        <authorList>
            <person name="Seuylemezian A."/>
            <person name="Cooper K."/>
            <person name="Vaishampayan P."/>
        </authorList>
    </citation>
    <scope>NUCLEOTIDE SEQUENCE [LARGE SCALE GENOMIC DNA]</scope>
    <source>
        <strain evidence="2 4">M4.6</strain>
    </source>
</reference>
<reference evidence="3 5" key="2">
    <citation type="submission" date="2017-12" db="EMBL/GenBank/DDBJ databases">
        <title>Comparative Functional Genomics of Dry Heat Resistant strains isolated from the Viking Spacecraft.</title>
        <authorList>
            <person name="Seuylemezian A."/>
            <person name="Cooper K."/>
            <person name="Vaishampayan P."/>
        </authorList>
    </citation>
    <scope>NUCLEOTIDE SEQUENCE [LARGE SCALE GENOMIC DNA]</scope>
    <source>
        <strain evidence="3 5">ATCC 29669</strain>
    </source>
</reference>
<evidence type="ECO:0000313" key="3">
    <source>
        <dbReference type="EMBL" id="PLR96664.1"/>
    </source>
</evidence>
<keyword evidence="5" id="KW-1185">Reference proteome</keyword>
<dbReference type="Proteomes" id="UP000234951">
    <property type="component" value="Unassembled WGS sequence"/>
</dbReference>
<dbReference type="EMBL" id="PGVD01000030">
    <property type="protein sequence ID" value="PLR96664.1"/>
    <property type="molecule type" value="Genomic_DNA"/>
</dbReference>
<dbReference type="OrthoDB" id="2884954at2"/>
<feature type="transmembrane region" description="Helical" evidence="1">
    <location>
        <begin position="31"/>
        <end position="51"/>
    </location>
</feature>
<feature type="transmembrane region" description="Helical" evidence="1">
    <location>
        <begin position="103"/>
        <end position="126"/>
    </location>
</feature>
<proteinExistence type="predicted"/>
<comment type="caution">
    <text evidence="2">The sequence shown here is derived from an EMBL/GenBank/DDBJ whole genome shotgun (WGS) entry which is preliminary data.</text>
</comment>
<feature type="transmembrane region" description="Helical" evidence="1">
    <location>
        <begin position="71"/>
        <end position="91"/>
    </location>
</feature>
<name>A0A2N5GMQ9_9BACI</name>
<accession>A0A2N5GMQ9</accession>
<keyword evidence="1" id="KW-1133">Transmembrane helix</keyword>
<sequence>MKYITVLKDCLLFPKKAAVVRLNKLDMKSTILYFFILMIVMLLPVETDLLFHANQGNQSLYITQVLILYPFFMFFYGLAGLTFLAGCGLVLSRLLQRKLKFQLLWKMTIFALTKPMIAAALAHFFIGSNPAVAFIVFIMLCVNMVRMISVYPKSMERSGGKWR</sequence>
<evidence type="ECO:0000313" key="2">
    <source>
        <dbReference type="EMBL" id="PLR83289.1"/>
    </source>
</evidence>
<dbReference type="RefSeq" id="WP_101577141.1">
    <property type="nucleotide sequence ID" value="NZ_PGVA01000022.1"/>
</dbReference>
<gene>
    <name evidence="2" type="ORF">CU635_09555</name>
    <name evidence="3" type="ORF">CVD25_11610</name>
</gene>
<evidence type="ECO:0008006" key="6">
    <source>
        <dbReference type="Google" id="ProtNLM"/>
    </source>
</evidence>
<dbReference type="AlphaFoldDB" id="A0A2N5GMQ9"/>
<protein>
    <recommendedName>
        <fullName evidence="6">DUF1189 domain-containing protein</fullName>
    </recommendedName>
</protein>
<keyword evidence="1" id="KW-0812">Transmembrane</keyword>